<dbReference type="EMBL" id="JAQQWE010000005">
    <property type="protein sequence ID" value="KAK7951408.1"/>
    <property type="molecule type" value="Genomic_DNA"/>
</dbReference>
<name>A0ABR1QC23_9PEZI</name>
<comment type="caution">
    <text evidence="10">The sequence shown here is derived from an EMBL/GenBank/DDBJ whole genome shotgun (WGS) entry which is preliminary data.</text>
</comment>
<dbReference type="Proteomes" id="UP001391051">
    <property type="component" value="Unassembled WGS sequence"/>
</dbReference>
<feature type="domain" description="RRM" evidence="9">
    <location>
        <begin position="318"/>
        <end position="423"/>
    </location>
</feature>
<feature type="compositionally biased region" description="Polar residues" evidence="8">
    <location>
        <begin position="504"/>
        <end position="513"/>
    </location>
</feature>
<proteinExistence type="inferred from homology"/>
<protein>
    <recommendedName>
        <fullName evidence="4">Nucleolar protein 12</fullName>
    </recommendedName>
</protein>
<feature type="compositionally biased region" description="Basic and acidic residues" evidence="8">
    <location>
        <begin position="486"/>
        <end position="501"/>
    </location>
</feature>
<dbReference type="InterPro" id="IPR000504">
    <property type="entry name" value="RRM_dom"/>
</dbReference>
<feature type="compositionally biased region" description="Basic residues" evidence="8">
    <location>
        <begin position="540"/>
        <end position="549"/>
    </location>
</feature>
<feature type="region of interest" description="Disordered" evidence="8">
    <location>
        <begin position="24"/>
        <end position="173"/>
    </location>
</feature>
<feature type="compositionally biased region" description="Basic and acidic residues" evidence="8">
    <location>
        <begin position="523"/>
        <end position="539"/>
    </location>
</feature>
<keyword evidence="5 7" id="KW-0694">RNA-binding</keyword>
<feature type="compositionally biased region" description="Low complexity" evidence="8">
    <location>
        <begin position="470"/>
        <end position="485"/>
    </location>
</feature>
<evidence type="ECO:0000256" key="2">
    <source>
        <dbReference type="ARBA" id="ARBA00004604"/>
    </source>
</evidence>
<dbReference type="PANTHER" id="PTHR23236">
    <property type="entry name" value="EUKARYOTIC TRANSLATION INITIATION FACTOR 4B/4H"/>
    <property type="match status" value="1"/>
</dbReference>
<feature type="compositionally biased region" description="Low complexity" evidence="8">
    <location>
        <begin position="447"/>
        <end position="456"/>
    </location>
</feature>
<dbReference type="SUPFAM" id="SSF54928">
    <property type="entry name" value="RNA-binding domain, RBD"/>
    <property type="match status" value="2"/>
</dbReference>
<dbReference type="PANTHER" id="PTHR23236:SF25">
    <property type="entry name" value="RNA-BINDING PROTEIN 34"/>
    <property type="match status" value="1"/>
</dbReference>
<reference evidence="10 11" key="1">
    <citation type="submission" date="2023-01" db="EMBL/GenBank/DDBJ databases">
        <title>Analysis of 21 Apiospora genomes using comparative genomics revels a genus with tremendous synthesis potential of carbohydrate active enzymes and secondary metabolites.</title>
        <authorList>
            <person name="Sorensen T."/>
        </authorList>
    </citation>
    <scope>NUCLEOTIDE SEQUENCE [LARGE SCALE GENOMIC DNA]</scope>
    <source>
        <strain evidence="10 11">CBS 24483</strain>
    </source>
</reference>
<accession>A0ABR1QC23</accession>
<evidence type="ECO:0000256" key="7">
    <source>
        <dbReference type="PROSITE-ProRule" id="PRU00176"/>
    </source>
</evidence>
<evidence type="ECO:0000313" key="11">
    <source>
        <dbReference type="Proteomes" id="UP001391051"/>
    </source>
</evidence>
<dbReference type="GeneID" id="92076420"/>
<evidence type="ECO:0000313" key="10">
    <source>
        <dbReference type="EMBL" id="KAK7951408.1"/>
    </source>
</evidence>
<feature type="region of interest" description="Disordered" evidence="8">
    <location>
        <begin position="424"/>
        <end position="577"/>
    </location>
</feature>
<dbReference type="RefSeq" id="XP_066699470.1">
    <property type="nucleotide sequence ID" value="XM_066843358.1"/>
</dbReference>
<keyword evidence="6" id="KW-0539">Nucleus</keyword>
<evidence type="ECO:0000256" key="5">
    <source>
        <dbReference type="ARBA" id="ARBA00022884"/>
    </source>
</evidence>
<feature type="compositionally biased region" description="Basic and acidic residues" evidence="8">
    <location>
        <begin position="142"/>
        <end position="153"/>
    </location>
</feature>
<dbReference type="Pfam" id="PF00076">
    <property type="entry name" value="RRM_1"/>
    <property type="match status" value="1"/>
</dbReference>
<comment type="subcellular location">
    <subcellularLocation>
        <location evidence="2">Nucleus</location>
        <location evidence="2">Nucleolus</location>
    </subcellularLocation>
</comment>
<dbReference type="SMART" id="SM00360">
    <property type="entry name" value="RRM"/>
    <property type="match status" value="2"/>
</dbReference>
<comment type="function">
    <text evidence="1">Involved in pre-25S rRNA processing.</text>
</comment>
<evidence type="ECO:0000256" key="4">
    <source>
        <dbReference type="ARBA" id="ARBA00015520"/>
    </source>
</evidence>
<evidence type="ECO:0000256" key="1">
    <source>
        <dbReference type="ARBA" id="ARBA00002475"/>
    </source>
</evidence>
<evidence type="ECO:0000259" key="9">
    <source>
        <dbReference type="PROSITE" id="PS50102"/>
    </source>
</evidence>
<sequence length="577" mass="62178">MGSSKRATLAASKDRVDPTLNALFASSSGPVKAPPPSRYKSLVPAKVDKAERQGGSDNSPSGDNESLSELDSEEGSLPTDVGIDDGSEDENVSGTEPEDVTISAPDAATSDIGKKDRKRKRKDLHDDLESKYMSKLISEEDDKSHGDKRRKGESGQAVADQAPENISDDEDVDDDIPIVHESLRNADDGDASEIDKANRTLFLGNVSVEAINSTKAKKQLLAHLGSSLSRLDQSTGPHKIESLRFRSTAFGAGSIPKRAAFITKSLMSSTTKSTNAYVVYSTPLAARTALKALNGSVILDRHLRVDSVAHPTPVDHRRCVFVGNLGFVDDETIVETNAEGETVTKKRSKVPADIEEGLWRVFEKAAGKVESVRVPRDPKTRVGKGFAYVQFYDGNHVEAALLLEGKKFPPMLPRILRVSRAKDPRKTALNLERSTKFKAGAVPAETSKGSSGGPKSTKYKFKATPEQQSLAGRAGRLLGRAGAARQQREIRGDKRKSRDDGPATGSNANTLNIIKTPEQIVFEGRRASAKDGKPRDLKLGKGKGNKNKKSVTAAKPGRGAKRAAEWRKKGSGKPSVR</sequence>
<feature type="compositionally biased region" description="Acidic residues" evidence="8">
    <location>
        <begin position="82"/>
        <end position="99"/>
    </location>
</feature>
<dbReference type="InterPro" id="IPR035979">
    <property type="entry name" value="RBD_domain_sf"/>
</dbReference>
<gene>
    <name evidence="10" type="ORF">PG986_007136</name>
</gene>
<comment type="similarity">
    <text evidence="3">Belongs to the RRM RBM34 family.</text>
</comment>
<feature type="compositionally biased region" description="Basic and acidic residues" evidence="8">
    <location>
        <begin position="123"/>
        <end position="132"/>
    </location>
</feature>
<evidence type="ECO:0000256" key="3">
    <source>
        <dbReference type="ARBA" id="ARBA00007077"/>
    </source>
</evidence>
<keyword evidence="11" id="KW-1185">Reference proteome</keyword>
<dbReference type="Gene3D" id="3.30.70.330">
    <property type="match status" value="2"/>
</dbReference>
<organism evidence="10 11">
    <name type="scientific">Apiospora aurea</name>
    <dbReference type="NCBI Taxonomy" id="335848"/>
    <lineage>
        <taxon>Eukaryota</taxon>
        <taxon>Fungi</taxon>
        <taxon>Dikarya</taxon>
        <taxon>Ascomycota</taxon>
        <taxon>Pezizomycotina</taxon>
        <taxon>Sordariomycetes</taxon>
        <taxon>Xylariomycetidae</taxon>
        <taxon>Amphisphaeriales</taxon>
        <taxon>Apiosporaceae</taxon>
        <taxon>Apiospora</taxon>
    </lineage>
</organism>
<evidence type="ECO:0000256" key="6">
    <source>
        <dbReference type="ARBA" id="ARBA00023242"/>
    </source>
</evidence>
<dbReference type="InterPro" id="IPR012677">
    <property type="entry name" value="Nucleotide-bd_a/b_plait_sf"/>
</dbReference>
<evidence type="ECO:0000256" key="8">
    <source>
        <dbReference type="SAM" id="MobiDB-lite"/>
    </source>
</evidence>
<dbReference type="PROSITE" id="PS50102">
    <property type="entry name" value="RRM"/>
    <property type="match status" value="1"/>
</dbReference>